<evidence type="ECO:0000256" key="1">
    <source>
        <dbReference type="SAM" id="MobiDB-lite"/>
    </source>
</evidence>
<dbReference type="EMBL" id="CH940656">
    <property type="protein sequence ID" value="EDW58512.1"/>
    <property type="molecule type" value="Genomic_DNA"/>
</dbReference>
<protein>
    <submittedName>
        <fullName evidence="3">Uncharacterized protein</fullName>
    </submittedName>
</protein>
<evidence type="ECO:0000313" key="3">
    <source>
        <dbReference type="EMBL" id="EDW58512.1"/>
    </source>
</evidence>
<organism evidence="3 4">
    <name type="scientific">Drosophila virilis</name>
    <name type="common">Fruit fly</name>
    <dbReference type="NCBI Taxonomy" id="7244"/>
    <lineage>
        <taxon>Eukaryota</taxon>
        <taxon>Metazoa</taxon>
        <taxon>Ecdysozoa</taxon>
        <taxon>Arthropoda</taxon>
        <taxon>Hexapoda</taxon>
        <taxon>Insecta</taxon>
        <taxon>Pterygota</taxon>
        <taxon>Neoptera</taxon>
        <taxon>Endopterygota</taxon>
        <taxon>Diptera</taxon>
        <taxon>Brachycera</taxon>
        <taxon>Muscomorpha</taxon>
        <taxon>Ephydroidea</taxon>
        <taxon>Drosophilidae</taxon>
        <taxon>Drosophila</taxon>
    </lineage>
</organism>
<sequence length="258" mass="28792">MKAHYSVVFLVLCTARICTANPTVVPPRSNATAAGKTESITLEVLVEQDPELKQAPITIEELEDELSRELDYDNEIEPEPEIRPTKKPKRPQAQNKRPPPHHHHHQHPQPMSDPMPYYAAPAPMTYSMPYPMTYSTPYSQCPYSQPPFSPYPAPMYPPPYPFPGYSPSPYPFAQPTGLKSVADPTDTTEVVNVEELLKFAKFWNNKAAATNATTTVVTNTVATKPPKRFLIKNWIRNKINSKTTTTTTTTTTTPAPAA</sequence>
<feature type="chain" id="PRO_5002814153" evidence="2">
    <location>
        <begin position="21"/>
        <end position="258"/>
    </location>
</feature>
<feature type="region of interest" description="Disordered" evidence="1">
    <location>
        <begin position="69"/>
        <end position="116"/>
    </location>
</feature>
<reference evidence="3 4" key="1">
    <citation type="journal article" date="2007" name="Nature">
        <title>Evolution of genes and genomes on the Drosophila phylogeny.</title>
        <authorList>
            <consortium name="Drosophila 12 Genomes Consortium"/>
            <person name="Clark A.G."/>
            <person name="Eisen M.B."/>
            <person name="Smith D.R."/>
            <person name="Bergman C.M."/>
            <person name="Oliver B."/>
            <person name="Markow T.A."/>
            <person name="Kaufman T.C."/>
            <person name="Kellis M."/>
            <person name="Gelbart W."/>
            <person name="Iyer V.N."/>
            <person name="Pollard D.A."/>
            <person name="Sackton T.B."/>
            <person name="Larracuente A.M."/>
            <person name="Singh N.D."/>
            <person name="Abad J.P."/>
            <person name="Abt D.N."/>
            <person name="Adryan B."/>
            <person name="Aguade M."/>
            <person name="Akashi H."/>
            <person name="Anderson W.W."/>
            <person name="Aquadro C.F."/>
            <person name="Ardell D.H."/>
            <person name="Arguello R."/>
            <person name="Artieri C.G."/>
            <person name="Barbash D.A."/>
            <person name="Barker D."/>
            <person name="Barsanti P."/>
            <person name="Batterham P."/>
            <person name="Batzoglou S."/>
            <person name="Begun D."/>
            <person name="Bhutkar A."/>
            <person name="Blanco E."/>
            <person name="Bosak S.A."/>
            <person name="Bradley R.K."/>
            <person name="Brand A.D."/>
            <person name="Brent M.R."/>
            <person name="Brooks A.N."/>
            <person name="Brown R.H."/>
            <person name="Butlin R.K."/>
            <person name="Caggese C."/>
            <person name="Calvi B.R."/>
            <person name="Bernardo de Carvalho A."/>
            <person name="Caspi A."/>
            <person name="Castrezana S."/>
            <person name="Celniker S.E."/>
            <person name="Chang J.L."/>
            <person name="Chapple C."/>
            <person name="Chatterji S."/>
            <person name="Chinwalla A."/>
            <person name="Civetta A."/>
            <person name="Clifton S.W."/>
            <person name="Comeron J.M."/>
            <person name="Costello J.C."/>
            <person name="Coyne J.A."/>
            <person name="Daub J."/>
            <person name="David R.G."/>
            <person name="Delcher A.L."/>
            <person name="Delehaunty K."/>
            <person name="Do C.B."/>
            <person name="Ebling H."/>
            <person name="Edwards K."/>
            <person name="Eickbush T."/>
            <person name="Evans J.D."/>
            <person name="Filipski A."/>
            <person name="Findeiss S."/>
            <person name="Freyhult E."/>
            <person name="Fulton L."/>
            <person name="Fulton R."/>
            <person name="Garcia A.C."/>
            <person name="Gardiner A."/>
            <person name="Garfield D.A."/>
            <person name="Garvin B.E."/>
            <person name="Gibson G."/>
            <person name="Gilbert D."/>
            <person name="Gnerre S."/>
            <person name="Godfrey J."/>
            <person name="Good R."/>
            <person name="Gotea V."/>
            <person name="Gravely B."/>
            <person name="Greenberg A.J."/>
            <person name="Griffiths-Jones S."/>
            <person name="Gross S."/>
            <person name="Guigo R."/>
            <person name="Gustafson E.A."/>
            <person name="Haerty W."/>
            <person name="Hahn M.W."/>
            <person name="Halligan D.L."/>
            <person name="Halpern A.L."/>
            <person name="Halter G.M."/>
            <person name="Han M.V."/>
            <person name="Heger A."/>
            <person name="Hillier L."/>
            <person name="Hinrichs A.S."/>
            <person name="Holmes I."/>
            <person name="Hoskins R.A."/>
            <person name="Hubisz M.J."/>
            <person name="Hultmark D."/>
            <person name="Huntley M.A."/>
            <person name="Jaffe D.B."/>
            <person name="Jagadeeshan S."/>
            <person name="Jeck W.R."/>
            <person name="Johnson J."/>
            <person name="Jones C.D."/>
            <person name="Jordan W.C."/>
            <person name="Karpen G.H."/>
            <person name="Kataoka E."/>
            <person name="Keightley P.D."/>
            <person name="Kheradpour P."/>
            <person name="Kirkness E.F."/>
            <person name="Koerich L.B."/>
            <person name="Kristiansen K."/>
            <person name="Kudrna D."/>
            <person name="Kulathinal R.J."/>
            <person name="Kumar S."/>
            <person name="Kwok R."/>
            <person name="Lander E."/>
            <person name="Langley C.H."/>
            <person name="Lapoint R."/>
            <person name="Lazzaro B.P."/>
            <person name="Lee S.J."/>
            <person name="Levesque L."/>
            <person name="Li R."/>
            <person name="Lin C.F."/>
            <person name="Lin M.F."/>
            <person name="Lindblad-Toh K."/>
            <person name="Llopart A."/>
            <person name="Long M."/>
            <person name="Low L."/>
            <person name="Lozovsky E."/>
            <person name="Lu J."/>
            <person name="Luo M."/>
            <person name="Machado C.A."/>
            <person name="Makalowski W."/>
            <person name="Marzo M."/>
            <person name="Matsuda M."/>
            <person name="Matzkin L."/>
            <person name="McAllister B."/>
            <person name="McBride C.S."/>
            <person name="McKernan B."/>
            <person name="McKernan K."/>
            <person name="Mendez-Lago M."/>
            <person name="Minx P."/>
            <person name="Mollenhauer M.U."/>
            <person name="Montooth K."/>
            <person name="Mount S.M."/>
            <person name="Mu X."/>
            <person name="Myers E."/>
            <person name="Negre B."/>
            <person name="Newfeld S."/>
            <person name="Nielsen R."/>
            <person name="Noor M.A."/>
            <person name="O'Grady P."/>
            <person name="Pachter L."/>
            <person name="Papaceit M."/>
            <person name="Parisi M.J."/>
            <person name="Parisi M."/>
            <person name="Parts L."/>
            <person name="Pedersen J.S."/>
            <person name="Pesole G."/>
            <person name="Phillippy A.M."/>
            <person name="Ponting C.P."/>
            <person name="Pop M."/>
            <person name="Porcelli D."/>
            <person name="Powell J.R."/>
            <person name="Prohaska S."/>
            <person name="Pruitt K."/>
            <person name="Puig M."/>
            <person name="Quesneville H."/>
            <person name="Ram K.R."/>
            <person name="Rand D."/>
            <person name="Rasmussen M.D."/>
            <person name="Reed L.K."/>
            <person name="Reenan R."/>
            <person name="Reily A."/>
            <person name="Remington K.A."/>
            <person name="Rieger T.T."/>
            <person name="Ritchie M.G."/>
            <person name="Robin C."/>
            <person name="Rogers Y.H."/>
            <person name="Rohde C."/>
            <person name="Rozas J."/>
            <person name="Rubenfield M.J."/>
            <person name="Ruiz A."/>
            <person name="Russo S."/>
            <person name="Salzberg S.L."/>
            <person name="Sanchez-Gracia A."/>
            <person name="Saranga D.J."/>
            <person name="Sato H."/>
            <person name="Schaeffer S.W."/>
            <person name="Schatz M.C."/>
            <person name="Schlenke T."/>
            <person name="Schwartz R."/>
            <person name="Segarra C."/>
            <person name="Singh R.S."/>
            <person name="Sirot L."/>
            <person name="Sirota M."/>
            <person name="Sisneros N.B."/>
            <person name="Smith C.D."/>
            <person name="Smith T.F."/>
            <person name="Spieth J."/>
            <person name="Stage D.E."/>
            <person name="Stark A."/>
            <person name="Stephan W."/>
            <person name="Strausberg R.L."/>
            <person name="Strempel S."/>
            <person name="Sturgill D."/>
            <person name="Sutton G."/>
            <person name="Sutton G.G."/>
            <person name="Tao W."/>
            <person name="Teichmann S."/>
            <person name="Tobari Y.N."/>
            <person name="Tomimura Y."/>
            <person name="Tsolas J.M."/>
            <person name="Valente V.L."/>
            <person name="Venter E."/>
            <person name="Venter J.C."/>
            <person name="Vicario S."/>
            <person name="Vieira F.G."/>
            <person name="Vilella A.J."/>
            <person name="Villasante A."/>
            <person name="Walenz B."/>
            <person name="Wang J."/>
            <person name="Wasserman M."/>
            <person name="Watts T."/>
            <person name="Wilson D."/>
            <person name="Wilson R.K."/>
            <person name="Wing R.A."/>
            <person name="Wolfner M.F."/>
            <person name="Wong A."/>
            <person name="Wong G.K."/>
            <person name="Wu C.I."/>
            <person name="Wu G."/>
            <person name="Yamamoto D."/>
            <person name="Yang H.P."/>
            <person name="Yang S.P."/>
            <person name="Yorke J.A."/>
            <person name="Yoshida K."/>
            <person name="Zdobnov E."/>
            <person name="Zhang P."/>
            <person name="Zhang Y."/>
            <person name="Zimin A.V."/>
            <person name="Baldwin J."/>
            <person name="Abdouelleil A."/>
            <person name="Abdulkadir J."/>
            <person name="Abebe A."/>
            <person name="Abera B."/>
            <person name="Abreu J."/>
            <person name="Acer S.C."/>
            <person name="Aftuck L."/>
            <person name="Alexander A."/>
            <person name="An P."/>
            <person name="Anderson E."/>
            <person name="Anderson S."/>
            <person name="Arachi H."/>
            <person name="Azer M."/>
            <person name="Bachantsang P."/>
            <person name="Barry A."/>
            <person name="Bayul T."/>
            <person name="Berlin A."/>
            <person name="Bessette D."/>
            <person name="Bloom T."/>
            <person name="Blye J."/>
            <person name="Boguslavskiy L."/>
            <person name="Bonnet C."/>
            <person name="Boukhgalter B."/>
            <person name="Bourzgui I."/>
            <person name="Brown A."/>
            <person name="Cahill P."/>
            <person name="Channer S."/>
            <person name="Cheshatsang Y."/>
            <person name="Chuda L."/>
            <person name="Citroen M."/>
            <person name="Collymore A."/>
            <person name="Cooke P."/>
            <person name="Costello M."/>
            <person name="D'Aco K."/>
            <person name="Daza R."/>
            <person name="De Haan G."/>
            <person name="DeGray S."/>
            <person name="DeMaso C."/>
            <person name="Dhargay N."/>
            <person name="Dooley K."/>
            <person name="Dooley E."/>
            <person name="Doricent M."/>
            <person name="Dorje P."/>
            <person name="Dorjee K."/>
            <person name="Dupes A."/>
            <person name="Elong R."/>
            <person name="Falk J."/>
            <person name="Farina A."/>
            <person name="Faro S."/>
            <person name="Ferguson D."/>
            <person name="Fisher S."/>
            <person name="Foley C.D."/>
            <person name="Franke A."/>
            <person name="Friedrich D."/>
            <person name="Gadbois L."/>
            <person name="Gearin G."/>
            <person name="Gearin C.R."/>
            <person name="Giannoukos G."/>
            <person name="Goode T."/>
            <person name="Graham J."/>
            <person name="Grandbois E."/>
            <person name="Grewal S."/>
            <person name="Gyaltsen K."/>
            <person name="Hafez N."/>
            <person name="Hagos B."/>
            <person name="Hall J."/>
            <person name="Henson C."/>
            <person name="Hollinger A."/>
            <person name="Honan T."/>
            <person name="Huard M.D."/>
            <person name="Hughes L."/>
            <person name="Hurhula B."/>
            <person name="Husby M.E."/>
            <person name="Kamat A."/>
            <person name="Kanga B."/>
            <person name="Kashin S."/>
            <person name="Khazanovich D."/>
            <person name="Kisner P."/>
            <person name="Lance K."/>
            <person name="Lara M."/>
            <person name="Lee W."/>
            <person name="Lennon N."/>
            <person name="Letendre F."/>
            <person name="LeVine R."/>
            <person name="Lipovsky A."/>
            <person name="Liu X."/>
            <person name="Liu J."/>
            <person name="Liu S."/>
            <person name="Lokyitsang T."/>
            <person name="Lokyitsang Y."/>
            <person name="Lubonja R."/>
            <person name="Lui A."/>
            <person name="MacDonald P."/>
            <person name="Magnisalis V."/>
            <person name="Maru K."/>
            <person name="Matthews C."/>
            <person name="McCusker W."/>
            <person name="McDonough S."/>
            <person name="Mehta T."/>
            <person name="Meldrim J."/>
            <person name="Meneus L."/>
            <person name="Mihai O."/>
            <person name="Mihalev A."/>
            <person name="Mihova T."/>
            <person name="Mittelman R."/>
            <person name="Mlenga V."/>
            <person name="Montmayeur A."/>
            <person name="Mulrain L."/>
            <person name="Navidi A."/>
            <person name="Naylor J."/>
            <person name="Negash T."/>
            <person name="Nguyen T."/>
            <person name="Nguyen N."/>
            <person name="Nicol R."/>
            <person name="Norbu C."/>
            <person name="Norbu N."/>
            <person name="Novod N."/>
            <person name="O'Neill B."/>
            <person name="Osman S."/>
            <person name="Markiewicz E."/>
            <person name="Oyono O.L."/>
            <person name="Patti C."/>
            <person name="Phunkhang P."/>
            <person name="Pierre F."/>
            <person name="Priest M."/>
            <person name="Raghuraman S."/>
            <person name="Rege F."/>
            <person name="Reyes R."/>
            <person name="Rise C."/>
            <person name="Rogov P."/>
            <person name="Ross K."/>
            <person name="Ryan E."/>
            <person name="Settipalli S."/>
            <person name="Shea T."/>
            <person name="Sherpa N."/>
            <person name="Shi L."/>
            <person name="Shih D."/>
            <person name="Sparrow T."/>
            <person name="Spaulding J."/>
            <person name="Stalker J."/>
            <person name="Stange-Thomann N."/>
            <person name="Stavropoulos S."/>
            <person name="Stone C."/>
            <person name="Strader C."/>
            <person name="Tesfaye S."/>
            <person name="Thomson T."/>
            <person name="Thoulutsang Y."/>
            <person name="Thoulutsang D."/>
            <person name="Topham K."/>
            <person name="Topping I."/>
            <person name="Tsamla T."/>
            <person name="Vassiliev H."/>
            <person name="Vo A."/>
            <person name="Wangchuk T."/>
            <person name="Wangdi T."/>
            <person name="Weiand M."/>
            <person name="Wilkinson J."/>
            <person name="Wilson A."/>
            <person name="Yadav S."/>
            <person name="Young G."/>
            <person name="Yu Q."/>
            <person name="Zembek L."/>
            <person name="Zhong D."/>
            <person name="Zimmer A."/>
            <person name="Zwirko Z."/>
            <person name="Jaffe D.B."/>
            <person name="Alvarez P."/>
            <person name="Brockman W."/>
            <person name="Butler J."/>
            <person name="Chin C."/>
            <person name="Gnerre S."/>
            <person name="Grabherr M."/>
            <person name="Kleber M."/>
            <person name="Mauceli E."/>
            <person name="MacCallum I."/>
        </authorList>
    </citation>
    <scope>NUCLEOTIDE SEQUENCE [LARGE SCALE GENOMIC DNA]</scope>
    <source>
        <strain evidence="4">Tucson 15010-1051.87</strain>
    </source>
</reference>
<dbReference type="OMA" id="WIRNKIN"/>
<keyword evidence="2" id="KW-0732">Signal</keyword>
<dbReference type="InParanoid" id="B4MBP1"/>
<name>B4MBP1_DROVI</name>
<keyword evidence="4" id="KW-1185">Reference proteome</keyword>
<gene>
    <name evidence="3" type="primary">Dvir\GJ14265</name>
    <name evidence="3" type="ORF">Dvir_GJ14265</name>
</gene>
<dbReference type="AlphaFoldDB" id="B4MBP1"/>
<proteinExistence type="predicted"/>
<dbReference type="HOGENOM" id="CLU_1078782_0_0_1"/>
<feature type="signal peptide" evidence="2">
    <location>
        <begin position="1"/>
        <end position="20"/>
    </location>
</feature>
<feature type="compositionally biased region" description="Basic residues" evidence="1">
    <location>
        <begin position="98"/>
        <end position="107"/>
    </location>
</feature>
<evidence type="ECO:0000313" key="4">
    <source>
        <dbReference type="Proteomes" id="UP000008792"/>
    </source>
</evidence>
<accession>B4MBP1</accession>
<dbReference type="Proteomes" id="UP000008792">
    <property type="component" value="Unassembled WGS sequence"/>
</dbReference>
<evidence type="ECO:0000256" key="2">
    <source>
        <dbReference type="SAM" id="SignalP"/>
    </source>
</evidence>